<name>A0AAE3TE36_9BACT</name>
<dbReference type="GO" id="GO:0008236">
    <property type="term" value="F:serine-type peptidase activity"/>
    <property type="evidence" value="ECO:0007669"/>
    <property type="project" value="UniProtKB-KW"/>
</dbReference>
<dbReference type="CDD" id="cd07560">
    <property type="entry name" value="Peptidase_S41_CPP"/>
    <property type="match status" value="1"/>
</dbReference>
<dbReference type="NCBIfam" id="TIGR00225">
    <property type="entry name" value="prc"/>
    <property type="match status" value="1"/>
</dbReference>
<dbReference type="InterPro" id="IPR036034">
    <property type="entry name" value="PDZ_sf"/>
</dbReference>
<evidence type="ECO:0000256" key="5">
    <source>
        <dbReference type="RuleBase" id="RU004404"/>
    </source>
</evidence>
<keyword evidence="6" id="KW-0175">Coiled coil</keyword>
<keyword evidence="9" id="KW-1185">Reference proteome</keyword>
<evidence type="ECO:0000259" key="7">
    <source>
        <dbReference type="PROSITE" id="PS50106"/>
    </source>
</evidence>
<dbReference type="PANTHER" id="PTHR32060:SF22">
    <property type="entry name" value="CARBOXYL-TERMINAL-PROCESSING PEPTIDASE 3, CHLOROPLASTIC"/>
    <property type="match status" value="1"/>
</dbReference>
<proteinExistence type="inferred from homology"/>
<reference evidence="8" key="1">
    <citation type="submission" date="2023-03" db="EMBL/GenBank/DDBJ databases">
        <title>Stygiobacter electus gen. nov., sp. nov., facultatively anaerobic thermotolerant bacterium of the class Ignavibacteria from a well of Yessentuki mineral water deposit.</title>
        <authorList>
            <person name="Podosokorskaya O.A."/>
            <person name="Elcheninov A.G."/>
            <person name="Petrova N.F."/>
            <person name="Zavarzina D.G."/>
            <person name="Kublanov I.V."/>
            <person name="Merkel A.Y."/>
        </authorList>
    </citation>
    <scope>NUCLEOTIDE SEQUENCE</scope>
    <source>
        <strain evidence="8">09-Me</strain>
    </source>
</reference>
<protein>
    <submittedName>
        <fullName evidence="8">S41 family peptidase</fullName>
    </submittedName>
</protein>
<organism evidence="8 9">
    <name type="scientific">Stygiobacter electus</name>
    <dbReference type="NCBI Taxonomy" id="3032292"/>
    <lineage>
        <taxon>Bacteria</taxon>
        <taxon>Pseudomonadati</taxon>
        <taxon>Ignavibacteriota</taxon>
        <taxon>Ignavibacteria</taxon>
        <taxon>Ignavibacteriales</taxon>
        <taxon>Melioribacteraceae</taxon>
        <taxon>Stygiobacter</taxon>
    </lineage>
</organism>
<feature type="coiled-coil region" evidence="6">
    <location>
        <begin position="475"/>
        <end position="502"/>
    </location>
</feature>
<dbReference type="RefSeq" id="WP_321535620.1">
    <property type="nucleotide sequence ID" value="NZ_JARGDL010000007.1"/>
</dbReference>
<dbReference type="InterPro" id="IPR001478">
    <property type="entry name" value="PDZ"/>
</dbReference>
<evidence type="ECO:0000313" key="9">
    <source>
        <dbReference type="Proteomes" id="UP001221302"/>
    </source>
</evidence>
<keyword evidence="3 5" id="KW-0378">Hydrolase</keyword>
<evidence type="ECO:0000313" key="8">
    <source>
        <dbReference type="EMBL" id="MDF1611853.1"/>
    </source>
</evidence>
<dbReference type="InterPro" id="IPR004447">
    <property type="entry name" value="Peptidase_S41A"/>
</dbReference>
<dbReference type="PROSITE" id="PS50106">
    <property type="entry name" value="PDZ"/>
    <property type="match status" value="1"/>
</dbReference>
<dbReference type="Gene3D" id="2.30.42.10">
    <property type="match status" value="1"/>
</dbReference>
<dbReference type="AlphaFoldDB" id="A0AAE3TE36"/>
<comment type="caution">
    <text evidence="8">The sequence shown here is derived from an EMBL/GenBank/DDBJ whole genome shotgun (WGS) entry which is preliminary data.</text>
</comment>
<evidence type="ECO:0000256" key="1">
    <source>
        <dbReference type="ARBA" id="ARBA00009179"/>
    </source>
</evidence>
<dbReference type="PANTHER" id="PTHR32060">
    <property type="entry name" value="TAIL-SPECIFIC PROTEASE"/>
    <property type="match status" value="1"/>
</dbReference>
<evidence type="ECO:0000256" key="6">
    <source>
        <dbReference type="SAM" id="Coils"/>
    </source>
</evidence>
<dbReference type="Pfam" id="PF03572">
    <property type="entry name" value="Peptidase_S41"/>
    <property type="match status" value="1"/>
</dbReference>
<evidence type="ECO:0000256" key="2">
    <source>
        <dbReference type="ARBA" id="ARBA00022670"/>
    </source>
</evidence>
<dbReference type="InterPro" id="IPR005151">
    <property type="entry name" value="Tail-specific_protease"/>
</dbReference>
<dbReference type="SUPFAM" id="SSF52096">
    <property type="entry name" value="ClpP/crotonase"/>
    <property type="match status" value="1"/>
</dbReference>
<dbReference type="Gene3D" id="3.90.226.10">
    <property type="entry name" value="2-enoyl-CoA Hydratase, Chain A, domain 1"/>
    <property type="match status" value="1"/>
</dbReference>
<dbReference type="Proteomes" id="UP001221302">
    <property type="component" value="Unassembled WGS sequence"/>
</dbReference>
<comment type="similarity">
    <text evidence="1 5">Belongs to the peptidase S41A family.</text>
</comment>
<dbReference type="Gene3D" id="3.30.750.44">
    <property type="match status" value="1"/>
</dbReference>
<dbReference type="InterPro" id="IPR029045">
    <property type="entry name" value="ClpP/crotonase-like_dom_sf"/>
</dbReference>
<dbReference type="Pfam" id="PF13180">
    <property type="entry name" value="PDZ_2"/>
    <property type="match status" value="1"/>
</dbReference>
<dbReference type="SMART" id="SM00228">
    <property type="entry name" value="PDZ"/>
    <property type="match status" value="1"/>
</dbReference>
<keyword evidence="2 5" id="KW-0645">Protease</keyword>
<accession>A0AAE3TE36</accession>
<sequence length="554" mass="63111">MNFYNPIKNKSKLVISFFMIFLFSGFLTRDNDIYFEISKGIELFGKVYREVTLNYVDEINPKEFVLAGIEGMLQSLDPYTNFIDINEQKDIDLITKGKYGGIGASIGLRNDEVTVVDLVENAPAQRQGMKIGDVIKKINVVEINKDNYEKLTYYLKGDVGSVVNIVVLRNDEEIIFNLIREEIEIKNVSFFDFVPQESNNAYIKLSSFSQTAGYEVKEAILTLKSKKEIESLVLDLRGNPGGLLDAAVDVCEKFLPKGSLVVTVKGRDTTNIKKYFVNEEPILTNQKIVVLVNEFTASAAEVVAGALQDHDKALIVGENSFGKGLVQTLIPLPYNTSLKLTTAKYFTPSGRCIQKIDYSKKNDVLLNNSSLKKNQFLTDNKRKVFPSGGILPDSIVKSDSEDEIESILKAEGLIFRFVTKYLNDKKEVQINKINNEEIFREFKKYLITQKFSYNPKSLKLIKQLEEFNYREINENKKLNDLFSQLKNNIEQINNNKIDANKDKIINELKIEIASRISGKDGRFIESLKNDVQFQKSLELIKDSKKYYALLNIHN</sequence>
<dbReference type="EMBL" id="JARGDL010000007">
    <property type="protein sequence ID" value="MDF1611853.1"/>
    <property type="molecule type" value="Genomic_DNA"/>
</dbReference>
<evidence type="ECO:0000256" key="4">
    <source>
        <dbReference type="ARBA" id="ARBA00022825"/>
    </source>
</evidence>
<gene>
    <name evidence="8" type="ORF">P0M35_06810</name>
</gene>
<keyword evidence="4 5" id="KW-0720">Serine protease</keyword>
<dbReference type="GO" id="GO:0006508">
    <property type="term" value="P:proteolysis"/>
    <property type="evidence" value="ECO:0007669"/>
    <property type="project" value="UniProtKB-KW"/>
</dbReference>
<feature type="domain" description="PDZ" evidence="7">
    <location>
        <begin position="94"/>
        <end position="170"/>
    </location>
</feature>
<evidence type="ECO:0000256" key="3">
    <source>
        <dbReference type="ARBA" id="ARBA00022801"/>
    </source>
</evidence>
<dbReference type="SMART" id="SM00245">
    <property type="entry name" value="TSPc"/>
    <property type="match status" value="1"/>
</dbReference>
<dbReference type="SUPFAM" id="SSF50156">
    <property type="entry name" value="PDZ domain-like"/>
    <property type="match status" value="1"/>
</dbReference>
<dbReference type="GO" id="GO:0004175">
    <property type="term" value="F:endopeptidase activity"/>
    <property type="evidence" value="ECO:0007669"/>
    <property type="project" value="TreeGrafter"/>
</dbReference>